<sequence>MSEAVGRSLDDAIARVDDFFDGVFAPLEEWLPPLRTRVSGWIDDESFTGAQLAALVEEDVTRMLDNAERPLYGAGYCASDAVVTEGNPLAWWQGPERSLLASSTFGPGQAAIDLVRLEWYRVPAATGERHVAGPFVDYLCSNEITITSALPVEVDGRFCGVICADVIVASLERVLLPRVAELVDATLVNLGGRVVVSTDPGYETGDRYLGADPESGIDALVAAGSAPDGVRIARSARYPFALIGSGAGAN</sequence>
<protein>
    <recommendedName>
        <fullName evidence="3">Cache domain-containing protein</fullName>
    </recommendedName>
</protein>
<dbReference type="EMBL" id="CP095043">
    <property type="protein sequence ID" value="UOQ59807.1"/>
    <property type="molecule type" value="Genomic_DNA"/>
</dbReference>
<dbReference type="RefSeq" id="WP_244685019.1">
    <property type="nucleotide sequence ID" value="NZ_CP095043.1"/>
</dbReference>
<dbReference type="Proteomes" id="UP000831775">
    <property type="component" value="Chromosome"/>
</dbReference>
<dbReference type="Gene3D" id="3.30.450.20">
    <property type="entry name" value="PAS domain"/>
    <property type="match status" value="1"/>
</dbReference>
<reference evidence="1 2" key="1">
    <citation type="submission" date="2022-04" db="EMBL/GenBank/DDBJ databases">
        <title>Leucobacter sp. isolated from rhizosphere of onion.</title>
        <authorList>
            <person name="Won M."/>
            <person name="Lee C.-M."/>
            <person name="Woen H.-Y."/>
            <person name="Kwon S.-W."/>
        </authorList>
    </citation>
    <scope>NUCLEOTIDE SEQUENCE [LARGE SCALE GENOMIC DNA]</scope>
    <source>
        <strain evidence="1 2">H25R-14</strain>
    </source>
</reference>
<name>A0ABY4FU43_9MICO</name>
<accession>A0ABY4FU43</accession>
<proteinExistence type="predicted"/>
<evidence type="ECO:0000313" key="1">
    <source>
        <dbReference type="EMBL" id="UOQ59807.1"/>
    </source>
</evidence>
<gene>
    <name evidence="1" type="ORF">MUN76_12240</name>
</gene>
<evidence type="ECO:0008006" key="3">
    <source>
        <dbReference type="Google" id="ProtNLM"/>
    </source>
</evidence>
<evidence type="ECO:0000313" key="2">
    <source>
        <dbReference type="Proteomes" id="UP000831775"/>
    </source>
</evidence>
<organism evidence="1 2">
    <name type="scientific">Leucobacter rhizosphaerae</name>
    <dbReference type="NCBI Taxonomy" id="2932245"/>
    <lineage>
        <taxon>Bacteria</taxon>
        <taxon>Bacillati</taxon>
        <taxon>Actinomycetota</taxon>
        <taxon>Actinomycetes</taxon>
        <taxon>Micrococcales</taxon>
        <taxon>Microbacteriaceae</taxon>
        <taxon>Leucobacter</taxon>
    </lineage>
</organism>
<keyword evidence="2" id="KW-1185">Reference proteome</keyword>